<dbReference type="InterPro" id="IPR051601">
    <property type="entry name" value="Serine_prot/Carboxylest_S33"/>
</dbReference>
<dbReference type="InterPro" id="IPR029058">
    <property type="entry name" value="AB_hydrolase_fold"/>
</dbReference>
<proteinExistence type="inferred from homology"/>
<reference evidence="5 6" key="1">
    <citation type="submission" date="2018-03" db="EMBL/GenBank/DDBJ databases">
        <title>Genomic Encyclopedia of Archaeal and Bacterial Type Strains, Phase II (KMG-II): from individual species to whole genera.</title>
        <authorList>
            <person name="Goeker M."/>
        </authorList>
    </citation>
    <scope>NUCLEOTIDE SEQUENCE [LARGE SCALE GENOMIC DNA]</scope>
    <source>
        <strain evidence="5 6">DSM 45601</strain>
    </source>
</reference>
<dbReference type="PANTHER" id="PTHR43248">
    <property type="entry name" value="2-SUCCINYL-6-HYDROXY-2,4-CYCLOHEXADIENE-1-CARBOXYLATE SYNTHASE"/>
    <property type="match status" value="1"/>
</dbReference>
<comment type="caution">
    <text evidence="5">The sequence shown here is derived from an EMBL/GenBank/DDBJ whole genome shotgun (WGS) entry which is preliminary data.</text>
</comment>
<evidence type="ECO:0000256" key="1">
    <source>
        <dbReference type="ARBA" id="ARBA00010088"/>
    </source>
</evidence>
<evidence type="ECO:0000256" key="2">
    <source>
        <dbReference type="ARBA" id="ARBA00022801"/>
    </source>
</evidence>
<keyword evidence="2 5" id="KW-0378">Hydrolase</keyword>
<sequence>MRLHTREWGAGERTALLVHGMAVDSRTFNRLAAELVRRGYRVLAVDLRGHGRSPRGYYSPAALAADVAETVPAGVDLALGHSYGTVVLSLAAPRLAPRRVVYAEPYWNVVGEELPQVAADYLADAAAAPGERWTAQDVRDHEAARACWDPRTLLDLRRFDTPATPDPSAAPVLVQFAERSGYSAALDESDLRARGFEVHTVPDAGHNLHVDNLPATAASLDRWLGPAEPPGAAAGGGQAVGPKAAR</sequence>
<dbReference type="Pfam" id="PF12697">
    <property type="entry name" value="Abhydrolase_6"/>
    <property type="match status" value="1"/>
</dbReference>
<protein>
    <submittedName>
        <fullName evidence="5">Alpha/beta hydrolase family protein</fullName>
    </submittedName>
</protein>
<feature type="region of interest" description="Disordered" evidence="3">
    <location>
        <begin position="222"/>
        <end position="246"/>
    </location>
</feature>
<feature type="domain" description="AB hydrolase-1" evidence="4">
    <location>
        <begin position="16"/>
        <end position="211"/>
    </location>
</feature>
<evidence type="ECO:0000256" key="3">
    <source>
        <dbReference type="SAM" id="MobiDB-lite"/>
    </source>
</evidence>
<evidence type="ECO:0000259" key="4">
    <source>
        <dbReference type="Pfam" id="PF12697"/>
    </source>
</evidence>
<dbReference type="Gene3D" id="3.40.50.1820">
    <property type="entry name" value="alpha/beta hydrolase"/>
    <property type="match status" value="1"/>
</dbReference>
<keyword evidence="6" id="KW-1185">Reference proteome</keyword>
<evidence type="ECO:0000313" key="5">
    <source>
        <dbReference type="EMBL" id="PRX96689.1"/>
    </source>
</evidence>
<dbReference type="EMBL" id="PVZC01000007">
    <property type="protein sequence ID" value="PRX96689.1"/>
    <property type="molecule type" value="Genomic_DNA"/>
</dbReference>
<organism evidence="5 6">
    <name type="scientific">Allonocardiopsis opalescens</name>
    <dbReference type="NCBI Taxonomy" id="1144618"/>
    <lineage>
        <taxon>Bacteria</taxon>
        <taxon>Bacillati</taxon>
        <taxon>Actinomycetota</taxon>
        <taxon>Actinomycetes</taxon>
        <taxon>Streptosporangiales</taxon>
        <taxon>Allonocardiopsis</taxon>
    </lineage>
</organism>
<dbReference type="GO" id="GO:0016787">
    <property type="term" value="F:hydrolase activity"/>
    <property type="evidence" value="ECO:0007669"/>
    <property type="project" value="UniProtKB-KW"/>
</dbReference>
<dbReference type="Proteomes" id="UP000237846">
    <property type="component" value="Unassembled WGS sequence"/>
</dbReference>
<comment type="similarity">
    <text evidence="1">Belongs to the peptidase S33 family.</text>
</comment>
<dbReference type="AlphaFoldDB" id="A0A2T0PZ21"/>
<dbReference type="OrthoDB" id="8444301at2"/>
<dbReference type="InterPro" id="IPR000073">
    <property type="entry name" value="AB_hydrolase_1"/>
</dbReference>
<accession>A0A2T0PZ21</accession>
<evidence type="ECO:0000313" key="6">
    <source>
        <dbReference type="Proteomes" id="UP000237846"/>
    </source>
</evidence>
<name>A0A2T0PZ21_9ACTN</name>
<gene>
    <name evidence="5" type="ORF">CLV72_107212</name>
</gene>
<dbReference type="RefSeq" id="WP_106250086.1">
    <property type="nucleotide sequence ID" value="NZ_PVZC01000007.1"/>
</dbReference>
<dbReference type="SUPFAM" id="SSF53474">
    <property type="entry name" value="alpha/beta-Hydrolases"/>
    <property type="match status" value="1"/>
</dbReference>